<dbReference type="STRING" id="886738.Nlim_0986"/>
<keyword evidence="1" id="KW-0812">Transmembrane</keyword>
<evidence type="ECO:0000256" key="1">
    <source>
        <dbReference type="SAM" id="Phobius"/>
    </source>
</evidence>
<evidence type="ECO:0000313" key="2">
    <source>
        <dbReference type="EMBL" id="EGG42147.1"/>
    </source>
</evidence>
<dbReference type="AlphaFoldDB" id="F3KKH0"/>
<reference evidence="2" key="1">
    <citation type="journal article" date="2011" name="PLoS ONE">
        <title>Genome of a low-salinity ammonia-oxidizing archaeon determined by single-cell and metagenomic analysis.</title>
        <authorList>
            <person name="Blainey P.C."/>
            <person name="Mosier A.C."/>
            <person name="Potanina A."/>
            <person name="Francis C.A."/>
            <person name="Quake S.R."/>
        </authorList>
    </citation>
    <scope>NUCLEOTIDE SEQUENCE [LARGE SCALE GENOMIC DNA]</scope>
    <source>
        <strain evidence="2">SFB1</strain>
    </source>
</reference>
<keyword evidence="1" id="KW-0472">Membrane</keyword>
<name>F3KKH0_9ARCH</name>
<dbReference type="Proteomes" id="UP000004348">
    <property type="component" value="Chromosome"/>
</dbReference>
<dbReference type="HOGENOM" id="CLU_121269_0_0_2"/>
<protein>
    <submittedName>
        <fullName evidence="2">Uncharacterized protein</fullName>
    </submittedName>
</protein>
<feature type="transmembrane region" description="Helical" evidence="1">
    <location>
        <begin position="7"/>
        <end position="29"/>
    </location>
</feature>
<dbReference type="EMBL" id="AEGP01000035">
    <property type="protein sequence ID" value="EGG42147.1"/>
    <property type="molecule type" value="Genomic_DNA"/>
</dbReference>
<proteinExistence type="predicted"/>
<sequence>MKKFFPIVVVSVLVGIYLVLSLVVFPPLYLSKEIPNPQSYFEVKISKPSISLGESFDVNIFSKNIGDYGDIHILSIGFPSLEKITDEVKVINSDFNHQYHFIEKNTLVGSNYSAGDQKVKSQYALIEIMNRPSPPNGSYDFQLVVTPKNVGLYEIYVKSIEIPHTSELSHFPHQGMLDPQGEYVSVYSVMVNP</sequence>
<comment type="caution">
    <text evidence="2">The sequence shown here is derived from an EMBL/GenBank/DDBJ whole genome shotgun (WGS) entry which is preliminary data.</text>
</comment>
<organism evidence="2">
    <name type="scientific">Candidatus Nitrosarchaeum limnium SFB1</name>
    <dbReference type="NCBI Taxonomy" id="886738"/>
    <lineage>
        <taxon>Archaea</taxon>
        <taxon>Nitrososphaerota</taxon>
        <taxon>Nitrososphaeria</taxon>
        <taxon>Nitrosopumilales</taxon>
        <taxon>Nitrosopumilaceae</taxon>
        <taxon>Nitrosarchaeum</taxon>
    </lineage>
</organism>
<gene>
    <name evidence="2" type="ORF">Nlim_0986</name>
</gene>
<keyword evidence="1" id="KW-1133">Transmembrane helix</keyword>
<accession>F3KKH0</accession>